<dbReference type="EMBL" id="WCSY01000012">
    <property type="protein sequence ID" value="KAB4311676.1"/>
    <property type="molecule type" value="Genomic_DNA"/>
</dbReference>
<dbReference type="Proteomes" id="UP001217776">
    <property type="component" value="Unassembled WGS sequence"/>
</dbReference>
<evidence type="ECO:0000313" key="5">
    <source>
        <dbReference type="EMBL" id="BCA50362.1"/>
    </source>
</evidence>
<dbReference type="Proteomes" id="UP001156216">
    <property type="component" value="Chromosome"/>
</dbReference>
<evidence type="ECO:0000313" key="17">
    <source>
        <dbReference type="Proteomes" id="UP000436825"/>
    </source>
</evidence>
<evidence type="ECO:0000313" key="15">
    <source>
        <dbReference type="EMBL" id="UYU90461.1"/>
    </source>
</evidence>
<evidence type="ECO:0000313" key="16">
    <source>
        <dbReference type="Proteomes" id="UP000095576"/>
    </source>
</evidence>
<dbReference type="Proteomes" id="UP000460317">
    <property type="component" value="Unassembled WGS sequence"/>
</dbReference>
<dbReference type="Proteomes" id="UP000440614">
    <property type="component" value="Unassembled WGS sequence"/>
</dbReference>
<dbReference type="AlphaFoldDB" id="A0A0P0F052"/>
<dbReference type="Proteomes" id="UP000782901">
    <property type="component" value="Unassembled WGS sequence"/>
</dbReference>
<evidence type="ECO:0000313" key="12">
    <source>
        <dbReference type="EMBL" id="MDC2235565.1"/>
    </source>
</evidence>
<dbReference type="Proteomes" id="UP000500882">
    <property type="component" value="Chromosome"/>
</dbReference>
<dbReference type="PRINTS" id="PR00032">
    <property type="entry name" value="HTHARAC"/>
</dbReference>
<dbReference type="InterPro" id="IPR009057">
    <property type="entry name" value="Homeodomain-like_sf"/>
</dbReference>
<keyword evidence="2" id="KW-0238">DNA-binding</keyword>
<dbReference type="EMBL" id="WCSB01000023">
    <property type="protein sequence ID" value="KAB4449085.1"/>
    <property type="molecule type" value="Genomic_DNA"/>
</dbReference>
<dbReference type="SUPFAM" id="SSF46689">
    <property type="entry name" value="Homeodomain-like"/>
    <property type="match status" value="1"/>
</dbReference>
<dbReference type="EMBL" id="CP083680">
    <property type="protein sequence ID" value="UYU68957.1"/>
    <property type="molecule type" value="Genomic_DNA"/>
</dbReference>
<evidence type="ECO:0000256" key="3">
    <source>
        <dbReference type="ARBA" id="ARBA00023163"/>
    </source>
</evidence>
<gene>
    <name evidence="6" type="primary">btr_2</name>
    <name evidence="5" type="ORF">BatF92_23040</name>
    <name evidence="6" type="ORF">ERS852511_00246</name>
    <name evidence="9" type="ORF">GAN75_07660</name>
    <name evidence="10" type="ORF">GAN91_07950</name>
    <name evidence="8" type="ORF">GAN93_19990</name>
    <name evidence="7" type="ORF">GAO51_14155</name>
    <name evidence="11" type="ORF">KHY35_18300</name>
    <name evidence="14" type="ORF">KQP59_21765</name>
    <name evidence="13" type="ORF">KQP68_12105</name>
    <name evidence="15" type="ORF">KQP74_21425</name>
    <name evidence="12" type="ORF">PO127_07355</name>
</gene>
<evidence type="ECO:0000313" key="9">
    <source>
        <dbReference type="EMBL" id="KAB4457261.1"/>
    </source>
</evidence>
<dbReference type="Proteomes" id="UP001156218">
    <property type="component" value="Chromosome"/>
</dbReference>
<reference evidence="6 16" key="1">
    <citation type="submission" date="2015-09" db="EMBL/GenBank/DDBJ databases">
        <authorList>
            <consortium name="Pathogen Informatics"/>
        </authorList>
    </citation>
    <scope>NUCLEOTIDE SEQUENCE [LARGE SCALE GENOMIC DNA]</scope>
    <source>
        <strain evidence="6 16">2789STDY5834899</strain>
    </source>
</reference>
<dbReference type="DNASU" id="1073565"/>
<evidence type="ECO:0000313" key="7">
    <source>
        <dbReference type="EMBL" id="KAB4311676.1"/>
    </source>
</evidence>
<accession>A0A0P0F052</accession>
<reference evidence="11" key="4">
    <citation type="submission" date="2021-02" db="EMBL/GenBank/DDBJ databases">
        <title>Infant gut strain persistence is associated with maternal origin, phylogeny, and functional potential including surface adhesion and iron acquisition.</title>
        <authorList>
            <person name="Lou Y.C."/>
        </authorList>
    </citation>
    <scope>NUCLEOTIDE SEQUENCE</scope>
    <source>
        <strain evidence="11">L3_082_243G1_dasL3_082_243G1_maxbin2.maxbin.015s ta_sub</strain>
    </source>
</reference>
<dbReference type="EMBL" id="WCRW01000004">
    <property type="protein sequence ID" value="KAB4457261.1"/>
    <property type="molecule type" value="Genomic_DNA"/>
</dbReference>
<dbReference type="RefSeq" id="WP_008765597.1">
    <property type="nucleotide sequence ID" value="NZ_AP022660.1"/>
</dbReference>
<dbReference type="GO" id="GO:0043565">
    <property type="term" value="F:sequence-specific DNA binding"/>
    <property type="evidence" value="ECO:0007669"/>
    <property type="project" value="InterPro"/>
</dbReference>
<evidence type="ECO:0000313" key="19">
    <source>
        <dbReference type="Proteomes" id="UP000440614"/>
    </source>
</evidence>
<dbReference type="Proteomes" id="UP000095576">
    <property type="component" value="Unassembled WGS sequence"/>
</dbReference>
<keyword evidence="3" id="KW-0804">Transcription</keyword>
<reference evidence="5 21" key="3">
    <citation type="submission" date="2020-02" db="EMBL/GenBank/DDBJ databases">
        <title>Whole-genome sequencing and comparative analysis of the genomes of Bacteroides thetaiotaomicron and Escherichia coli isolated from a healthy resident in Vietnam.</title>
        <authorList>
            <person name="Mohsin M."/>
            <person name="Tanaka K."/>
            <person name="Kawahara R."/>
            <person name="Kondo S."/>
            <person name="Noguchi H."/>
            <person name="Motooka D."/>
            <person name="Nakamura S."/>
            <person name="Khong D.T."/>
            <person name="Nguyen T.N."/>
            <person name="Tran H.T."/>
            <person name="Yamamoto Y."/>
        </authorList>
    </citation>
    <scope>NUCLEOTIDE SEQUENCE [LARGE SCALE GENOMIC DNA]</scope>
    <source>
        <strain evidence="5 21">F9-2</strain>
    </source>
</reference>
<organism evidence="7 19">
    <name type="scientific">Bacteroides thetaiotaomicron</name>
    <dbReference type="NCBI Taxonomy" id="818"/>
    <lineage>
        <taxon>Bacteria</taxon>
        <taxon>Pseudomonadati</taxon>
        <taxon>Bacteroidota</taxon>
        <taxon>Bacteroidia</taxon>
        <taxon>Bacteroidales</taxon>
        <taxon>Bacteroidaceae</taxon>
        <taxon>Bacteroides</taxon>
    </lineage>
</organism>
<sequence length="300" mass="35138">MEEITKIESIDQYDQLFGLETLHPLVNVIDFSKATKTVDYYRMNIGFYSLFLKDAKCGDLRYGRKYYDYQEGTVVCMAPGQVIGIDNRKQTPIRTKSIGLLFHPDLIRGTSLGQNIKHYSFFSYEVNEALHLSEQEREIVTDCIHKIQIELEHAIDKHSKQLIVRNIELLLDYCMRFYERQFITRNQANKDIIVKFEQLLDEYFQNQTALTEGLPSVKYFADKVCLSSNYFGDLIKKETGKTAQEYIQHRIIELAKERILEGSQTVSQIAYELGFQYPQHFSRLFKKNVGCTPNEYKQQN</sequence>
<dbReference type="Proteomes" id="UP000436858">
    <property type="component" value="Unassembled WGS sequence"/>
</dbReference>
<evidence type="ECO:0000313" key="20">
    <source>
        <dbReference type="Proteomes" id="UP000460317"/>
    </source>
</evidence>
<dbReference type="InterPro" id="IPR018060">
    <property type="entry name" value="HTH_AraC"/>
</dbReference>
<evidence type="ECO:0000313" key="21">
    <source>
        <dbReference type="Proteomes" id="UP000500882"/>
    </source>
</evidence>
<feature type="domain" description="HTH araC/xylS-type" evidence="4">
    <location>
        <begin position="194"/>
        <end position="299"/>
    </location>
</feature>
<keyword evidence="1" id="KW-0805">Transcription regulation</keyword>
<name>A0A0P0F052_BACT4</name>
<evidence type="ECO:0000313" key="10">
    <source>
        <dbReference type="EMBL" id="KAB4483727.1"/>
    </source>
</evidence>
<evidence type="ECO:0000313" key="8">
    <source>
        <dbReference type="EMBL" id="KAB4449085.1"/>
    </source>
</evidence>
<dbReference type="PROSITE" id="PS01124">
    <property type="entry name" value="HTH_ARAC_FAMILY_2"/>
    <property type="match status" value="1"/>
</dbReference>
<dbReference type="Gene3D" id="1.10.10.60">
    <property type="entry name" value="Homeodomain-like"/>
    <property type="match status" value="2"/>
</dbReference>
<evidence type="ECO:0000313" key="18">
    <source>
        <dbReference type="Proteomes" id="UP000436858"/>
    </source>
</evidence>
<evidence type="ECO:0000256" key="1">
    <source>
        <dbReference type="ARBA" id="ARBA00023015"/>
    </source>
</evidence>
<evidence type="ECO:0000256" key="2">
    <source>
        <dbReference type="ARBA" id="ARBA00023125"/>
    </source>
</evidence>
<dbReference type="GO" id="GO:0003700">
    <property type="term" value="F:DNA-binding transcription factor activity"/>
    <property type="evidence" value="ECO:0007669"/>
    <property type="project" value="InterPro"/>
</dbReference>
<dbReference type="Proteomes" id="UP000436825">
    <property type="component" value="Unassembled WGS sequence"/>
</dbReference>
<dbReference type="EMBL" id="WCRY01000006">
    <property type="protein sequence ID" value="KAB4483727.1"/>
    <property type="molecule type" value="Genomic_DNA"/>
</dbReference>
<evidence type="ECO:0000313" key="14">
    <source>
        <dbReference type="EMBL" id="UYU70874.1"/>
    </source>
</evidence>
<dbReference type="PANTHER" id="PTHR43280:SF32">
    <property type="entry name" value="TRANSCRIPTIONAL REGULATORY PROTEIN"/>
    <property type="match status" value="1"/>
</dbReference>
<dbReference type="Pfam" id="PF12833">
    <property type="entry name" value="HTH_18"/>
    <property type="match status" value="1"/>
</dbReference>
<dbReference type="PANTHER" id="PTHR43280">
    <property type="entry name" value="ARAC-FAMILY TRANSCRIPTIONAL REGULATOR"/>
    <property type="match status" value="1"/>
</dbReference>
<dbReference type="EMBL" id="JAQNVG010000009">
    <property type="protein sequence ID" value="MDC2235565.1"/>
    <property type="molecule type" value="Genomic_DNA"/>
</dbReference>
<dbReference type="SMART" id="SM00342">
    <property type="entry name" value="HTH_ARAC"/>
    <property type="match status" value="1"/>
</dbReference>
<accession>C6IGJ1</accession>
<dbReference type="EMBL" id="CZAP01000001">
    <property type="protein sequence ID" value="CUO83126.1"/>
    <property type="molecule type" value="Genomic_DNA"/>
</dbReference>
<evidence type="ECO:0000313" key="6">
    <source>
        <dbReference type="EMBL" id="CUO83126.1"/>
    </source>
</evidence>
<dbReference type="GeneID" id="60926697"/>
<dbReference type="EMBL" id="JAGZEE010000034">
    <property type="protein sequence ID" value="MBS5412631.1"/>
    <property type="molecule type" value="Genomic_DNA"/>
</dbReference>
<dbReference type="EMBL" id="AP022660">
    <property type="protein sequence ID" value="BCA50362.1"/>
    <property type="molecule type" value="Genomic_DNA"/>
</dbReference>
<dbReference type="EMBL" id="CP083681">
    <property type="protein sequence ID" value="UYU70874.1"/>
    <property type="molecule type" value="Genomic_DNA"/>
</dbReference>
<proteinExistence type="predicted"/>
<dbReference type="KEGG" id="btho:Btheta7330_02349"/>
<evidence type="ECO:0000313" key="22">
    <source>
        <dbReference type="Proteomes" id="UP001156218"/>
    </source>
</evidence>
<evidence type="ECO:0000313" key="11">
    <source>
        <dbReference type="EMBL" id="MBS5412631.1"/>
    </source>
</evidence>
<reference evidence="12" key="6">
    <citation type="submission" date="2022-10" db="EMBL/GenBank/DDBJ databases">
        <title>Human gut microbiome strain richness.</title>
        <authorList>
            <person name="Chen-Liaw A."/>
        </authorList>
    </citation>
    <scope>NUCLEOTIDE SEQUENCE</scope>
    <source>
        <strain evidence="12">1001283st1_A3_1001283B150304_161114</strain>
    </source>
</reference>
<reference evidence="17 18" key="2">
    <citation type="journal article" date="2019" name="Nat. Med.">
        <title>A library of human gut bacterial isolates paired with longitudinal multiomics data enables mechanistic microbiome research.</title>
        <authorList>
            <person name="Poyet M."/>
            <person name="Groussin M."/>
            <person name="Gibbons S.M."/>
            <person name="Avila-Pacheco J."/>
            <person name="Jiang X."/>
            <person name="Kearney S.M."/>
            <person name="Perrotta A.R."/>
            <person name="Berdy B."/>
            <person name="Zhao S."/>
            <person name="Lieberman T.D."/>
            <person name="Swanson P.K."/>
            <person name="Smith M."/>
            <person name="Roesemann S."/>
            <person name="Alexander J.E."/>
            <person name="Rich S.A."/>
            <person name="Livny J."/>
            <person name="Vlamakis H."/>
            <person name="Clish C."/>
            <person name="Bullock K."/>
            <person name="Deik A."/>
            <person name="Scott J."/>
            <person name="Pierce K.A."/>
            <person name="Xavier R.J."/>
            <person name="Alm E.J."/>
        </authorList>
    </citation>
    <scope>NUCLEOTIDE SEQUENCE [LARGE SCALE GENOMIC DNA]</scope>
    <source>
        <strain evidence="9 17">BIOML-A160</strain>
        <strain evidence="10 18">BIOML-A162</strain>
        <strain evidence="8 20">BIOML-A165</strain>
        <strain evidence="7 19">BIOML-A188</strain>
    </source>
</reference>
<evidence type="ECO:0000313" key="13">
    <source>
        <dbReference type="EMBL" id="UYU68957.1"/>
    </source>
</evidence>
<dbReference type="EMBL" id="CP083685">
    <property type="protein sequence ID" value="UYU90461.1"/>
    <property type="molecule type" value="Genomic_DNA"/>
</dbReference>
<dbReference type="OMA" id="EHAIDKH"/>
<dbReference type="InterPro" id="IPR020449">
    <property type="entry name" value="Tscrpt_reg_AraC-type_HTH"/>
</dbReference>
<dbReference type="PATRIC" id="fig|818.23.peg.2425"/>
<protein>
    <submittedName>
        <fullName evidence="6 7">Transcriptional regulator</fullName>
    </submittedName>
    <submittedName>
        <fullName evidence="12">Helix-turn-helix domain-containing protein</fullName>
    </submittedName>
</protein>
<evidence type="ECO:0000259" key="4">
    <source>
        <dbReference type="PROSITE" id="PS01124"/>
    </source>
</evidence>
<reference evidence="13 22" key="5">
    <citation type="submission" date="2021-06" db="EMBL/GenBank/DDBJ databases">
        <title>Interrogation of the integrated mobile genetic elements in gut-associated Bacteroides with a consensus prediction approach.</title>
        <authorList>
            <person name="Campbell D.E."/>
            <person name="Leigh J.R."/>
            <person name="Kim T."/>
            <person name="England W."/>
            <person name="Whitaker R.J."/>
            <person name="Degnan P.H."/>
        </authorList>
    </citation>
    <scope>NUCLEOTIDE SEQUENCE [LARGE SCALE GENOMIC DNA]</scope>
    <source>
        <strain evidence="15">VPI-3443</strain>
        <strain evidence="14">VPI-BTDOT2</strain>
        <strain evidence="13 22">WAL8669</strain>
    </source>
</reference>
<dbReference type="Proteomes" id="UP001162960">
    <property type="component" value="Chromosome"/>
</dbReference>